<evidence type="ECO:0000313" key="7">
    <source>
        <dbReference type="EMBL" id="ONK56961.1"/>
    </source>
</evidence>
<sequence length="124" mass="14170">YSAHQYEKLKKLSLTGNRLILNMSSAWVPPFKLNTIDLRSCRMGPRFPSWLKAQRGFNYLDIYDVGILDMIPSWFPNASYAADYLNISYNQIRGEISTSLKFLNATVIDMSSNLFQGKLPLLNA</sequence>
<keyword evidence="5" id="KW-0472">Membrane</keyword>
<reference evidence="8" key="1">
    <citation type="journal article" date="2017" name="Nat. Commun.">
        <title>The asparagus genome sheds light on the origin and evolution of a young Y chromosome.</title>
        <authorList>
            <person name="Harkess A."/>
            <person name="Zhou J."/>
            <person name="Xu C."/>
            <person name="Bowers J.E."/>
            <person name="Van der Hulst R."/>
            <person name="Ayyampalayam S."/>
            <person name="Mercati F."/>
            <person name="Riccardi P."/>
            <person name="McKain M.R."/>
            <person name="Kakrana A."/>
            <person name="Tang H."/>
            <person name="Ray J."/>
            <person name="Groenendijk J."/>
            <person name="Arikit S."/>
            <person name="Mathioni S.M."/>
            <person name="Nakano M."/>
            <person name="Shan H."/>
            <person name="Telgmann-Rauber A."/>
            <person name="Kanno A."/>
            <person name="Yue Z."/>
            <person name="Chen H."/>
            <person name="Li W."/>
            <person name="Chen Y."/>
            <person name="Xu X."/>
            <person name="Zhang Y."/>
            <person name="Luo S."/>
            <person name="Chen H."/>
            <person name="Gao J."/>
            <person name="Mao Z."/>
            <person name="Pires J.C."/>
            <person name="Luo M."/>
            <person name="Kudrna D."/>
            <person name="Wing R.A."/>
            <person name="Meyers B.C."/>
            <person name="Yi K."/>
            <person name="Kong H."/>
            <person name="Lavrijsen P."/>
            <person name="Sunseri F."/>
            <person name="Falavigna A."/>
            <person name="Ye Y."/>
            <person name="Leebens-Mack J.H."/>
            <person name="Chen G."/>
        </authorList>
    </citation>
    <scope>NUCLEOTIDE SEQUENCE [LARGE SCALE GENOMIC DNA]</scope>
    <source>
        <strain evidence="8">cv. DH0086</strain>
    </source>
</reference>
<keyword evidence="2" id="KW-0812">Transmembrane</keyword>
<dbReference type="PANTHER" id="PTHR48063:SF98">
    <property type="entry name" value="LRR RECEPTOR-LIKE SERINE_THREONINE-PROTEIN KINASE FLS2"/>
    <property type="match status" value="1"/>
</dbReference>
<evidence type="ECO:0000256" key="3">
    <source>
        <dbReference type="ARBA" id="ARBA00022729"/>
    </source>
</evidence>
<keyword evidence="6" id="KW-0325">Glycoprotein</keyword>
<evidence type="ECO:0000313" key="8">
    <source>
        <dbReference type="Proteomes" id="UP000243459"/>
    </source>
</evidence>
<evidence type="ECO:0000256" key="5">
    <source>
        <dbReference type="ARBA" id="ARBA00023136"/>
    </source>
</evidence>
<dbReference type="Gramene" id="ONK56961">
    <property type="protein sequence ID" value="ONK56961"/>
    <property type="gene ID" value="A4U43_C10F15120"/>
</dbReference>
<feature type="non-terminal residue" evidence="7">
    <location>
        <position position="124"/>
    </location>
</feature>
<keyword evidence="8" id="KW-1185">Reference proteome</keyword>
<accession>A0A5P1E2V1</accession>
<feature type="non-terminal residue" evidence="7">
    <location>
        <position position="1"/>
    </location>
</feature>
<evidence type="ECO:0000256" key="2">
    <source>
        <dbReference type="ARBA" id="ARBA00022692"/>
    </source>
</evidence>
<dbReference type="InterPro" id="IPR032675">
    <property type="entry name" value="LRR_dom_sf"/>
</dbReference>
<dbReference type="SUPFAM" id="SSF52058">
    <property type="entry name" value="L domain-like"/>
    <property type="match status" value="1"/>
</dbReference>
<evidence type="ECO:0000256" key="1">
    <source>
        <dbReference type="ARBA" id="ARBA00004479"/>
    </source>
</evidence>
<dbReference type="Gene3D" id="3.80.10.10">
    <property type="entry name" value="Ribonuclease Inhibitor"/>
    <property type="match status" value="1"/>
</dbReference>
<dbReference type="GO" id="GO:0016020">
    <property type="term" value="C:membrane"/>
    <property type="evidence" value="ECO:0007669"/>
    <property type="project" value="UniProtKB-SubCell"/>
</dbReference>
<evidence type="ECO:0000256" key="6">
    <source>
        <dbReference type="ARBA" id="ARBA00023180"/>
    </source>
</evidence>
<dbReference type="OMA" id="NTSFNMR"/>
<name>A0A5P1E2V1_ASPOF</name>
<dbReference type="Pfam" id="PF00560">
    <property type="entry name" value="LRR_1"/>
    <property type="match status" value="1"/>
</dbReference>
<keyword evidence="4" id="KW-1133">Transmembrane helix</keyword>
<dbReference type="InterPro" id="IPR001611">
    <property type="entry name" value="Leu-rich_rpt"/>
</dbReference>
<dbReference type="Proteomes" id="UP000243459">
    <property type="component" value="Chromosome 10"/>
</dbReference>
<proteinExistence type="predicted"/>
<organism evidence="7 8">
    <name type="scientific">Asparagus officinalis</name>
    <name type="common">Garden asparagus</name>
    <dbReference type="NCBI Taxonomy" id="4686"/>
    <lineage>
        <taxon>Eukaryota</taxon>
        <taxon>Viridiplantae</taxon>
        <taxon>Streptophyta</taxon>
        <taxon>Embryophyta</taxon>
        <taxon>Tracheophyta</taxon>
        <taxon>Spermatophyta</taxon>
        <taxon>Magnoliopsida</taxon>
        <taxon>Liliopsida</taxon>
        <taxon>Asparagales</taxon>
        <taxon>Asparagaceae</taxon>
        <taxon>Asparagoideae</taxon>
        <taxon>Asparagus</taxon>
    </lineage>
</organism>
<keyword evidence="3" id="KW-0732">Signal</keyword>
<dbReference type="PANTHER" id="PTHR48063">
    <property type="entry name" value="LRR RECEPTOR-LIKE KINASE"/>
    <property type="match status" value="1"/>
</dbReference>
<protein>
    <submittedName>
        <fullName evidence="7">Uncharacterized protein</fullName>
    </submittedName>
</protein>
<dbReference type="EMBL" id="CM007390">
    <property type="protein sequence ID" value="ONK56961.1"/>
    <property type="molecule type" value="Genomic_DNA"/>
</dbReference>
<evidence type="ECO:0000256" key="4">
    <source>
        <dbReference type="ARBA" id="ARBA00022989"/>
    </source>
</evidence>
<dbReference type="AlphaFoldDB" id="A0A5P1E2V1"/>
<dbReference type="InterPro" id="IPR046956">
    <property type="entry name" value="RLP23-like"/>
</dbReference>
<gene>
    <name evidence="7" type="ORF">A4U43_C10F15120</name>
</gene>
<comment type="subcellular location">
    <subcellularLocation>
        <location evidence="1">Membrane</location>
        <topology evidence="1">Single-pass type I membrane protein</topology>
    </subcellularLocation>
</comment>